<keyword evidence="2" id="KW-0812">Transmembrane</keyword>
<keyword evidence="2" id="KW-1133">Transmembrane helix</keyword>
<evidence type="ECO:0000313" key="4">
    <source>
        <dbReference type="Proteomes" id="UP000175971"/>
    </source>
</evidence>
<feature type="region of interest" description="Disordered" evidence="1">
    <location>
        <begin position="1"/>
        <end position="23"/>
    </location>
</feature>
<dbReference type="Proteomes" id="UP000175971">
    <property type="component" value="Unassembled WGS sequence"/>
</dbReference>
<gene>
    <name evidence="3" type="ORF">AN221_33475</name>
</gene>
<evidence type="ECO:0000256" key="2">
    <source>
        <dbReference type="SAM" id="Phobius"/>
    </source>
</evidence>
<accession>A0A1E7LJU2</accession>
<comment type="caution">
    <text evidence="3">The sequence shown here is derived from an EMBL/GenBank/DDBJ whole genome shotgun (WGS) entry which is preliminary data.</text>
</comment>
<dbReference type="AlphaFoldDB" id="A0A1E7LJU2"/>
<name>A0A1E7LJU2_9ACTN</name>
<sequence length="59" mass="5799">MTASHPSAAPGPGAAAAGAAGRTRRRRPARAWLGALPLLVFAGLCFGLPAGALLYGAIT</sequence>
<dbReference type="EMBL" id="LJGZ01000103">
    <property type="protein sequence ID" value="OEV16479.1"/>
    <property type="molecule type" value="Genomic_DNA"/>
</dbReference>
<feature type="compositionally biased region" description="Low complexity" evidence="1">
    <location>
        <begin position="8"/>
        <end position="21"/>
    </location>
</feature>
<feature type="transmembrane region" description="Helical" evidence="2">
    <location>
        <begin position="32"/>
        <end position="58"/>
    </location>
</feature>
<evidence type="ECO:0000313" key="3">
    <source>
        <dbReference type="EMBL" id="OEV16479.1"/>
    </source>
</evidence>
<keyword evidence="4" id="KW-1185">Reference proteome</keyword>
<keyword evidence="2" id="KW-0472">Membrane</keyword>
<proteinExistence type="predicted"/>
<evidence type="ECO:0000256" key="1">
    <source>
        <dbReference type="SAM" id="MobiDB-lite"/>
    </source>
</evidence>
<protein>
    <submittedName>
        <fullName evidence="3">ABC transporter permease</fullName>
    </submittedName>
</protein>
<feature type="non-terminal residue" evidence="3">
    <location>
        <position position="59"/>
    </location>
</feature>
<organism evidence="3 4">
    <name type="scientific">Streptomyces nanshensis</name>
    <dbReference type="NCBI Taxonomy" id="518642"/>
    <lineage>
        <taxon>Bacteria</taxon>
        <taxon>Bacillati</taxon>
        <taxon>Actinomycetota</taxon>
        <taxon>Actinomycetes</taxon>
        <taxon>Kitasatosporales</taxon>
        <taxon>Streptomycetaceae</taxon>
        <taxon>Streptomyces</taxon>
    </lineage>
</organism>
<reference evidence="3 4" key="1">
    <citation type="journal article" date="2016" name="Front. Microbiol.">
        <title>Comparative Genomics Analysis of Streptomyces Species Reveals Their Adaptation to the Marine Environment and Their Diversity at the Genomic Level.</title>
        <authorList>
            <person name="Tian X."/>
            <person name="Zhang Z."/>
            <person name="Yang T."/>
            <person name="Chen M."/>
            <person name="Li J."/>
            <person name="Chen F."/>
            <person name="Yang J."/>
            <person name="Li W."/>
            <person name="Zhang B."/>
            <person name="Zhang Z."/>
            <person name="Wu J."/>
            <person name="Zhang C."/>
            <person name="Long L."/>
            <person name="Xiao J."/>
        </authorList>
    </citation>
    <scope>NUCLEOTIDE SEQUENCE [LARGE SCALE GENOMIC DNA]</scope>
    <source>
        <strain evidence="3 4">SCSIO M10372</strain>
    </source>
</reference>